<dbReference type="InterPro" id="IPR009001">
    <property type="entry name" value="Transl_elong_EF1A/Init_IF2_C"/>
</dbReference>
<feature type="region of interest" description="Disordered" evidence="4">
    <location>
        <begin position="727"/>
        <end position="750"/>
    </location>
</feature>
<dbReference type="EMBL" id="JANBUY010000002">
    <property type="protein sequence ID" value="KAJ2868535.1"/>
    <property type="molecule type" value="Genomic_DNA"/>
</dbReference>
<reference evidence="6" key="1">
    <citation type="submission" date="2022-07" db="EMBL/GenBank/DDBJ databases">
        <title>Phylogenomic reconstructions and comparative analyses of Kickxellomycotina fungi.</title>
        <authorList>
            <person name="Reynolds N.K."/>
            <person name="Stajich J.E."/>
            <person name="Barry K."/>
            <person name="Grigoriev I.V."/>
            <person name="Crous P."/>
            <person name="Smith M.E."/>
        </authorList>
    </citation>
    <scope>NUCLEOTIDE SEQUENCE</scope>
    <source>
        <strain evidence="6">RSA 476</strain>
    </source>
</reference>
<dbReference type="FunFam" id="2.40.30.10:FF:000084">
    <property type="entry name" value="GTP-binding elongation factor Tu family"/>
    <property type="match status" value="1"/>
</dbReference>
<dbReference type="FunFam" id="2.40.30.10:FF:000014">
    <property type="entry name" value="Probable GTP-binding protein 1"/>
    <property type="match status" value="1"/>
</dbReference>
<dbReference type="FunFam" id="3.40.50.300:FF:000091">
    <property type="entry name" value="Probable GTP-binding protein 1"/>
    <property type="match status" value="1"/>
</dbReference>
<dbReference type="PANTHER" id="PTHR43721:SF9">
    <property type="entry name" value="GTP-BINDING PROTEIN 1"/>
    <property type="match status" value="1"/>
</dbReference>
<dbReference type="CDD" id="cd03694">
    <property type="entry name" value="GTPBP_II"/>
    <property type="match status" value="1"/>
</dbReference>
<dbReference type="CDD" id="cd03708">
    <property type="entry name" value="GTPBP_III"/>
    <property type="match status" value="1"/>
</dbReference>
<dbReference type="GO" id="GO:0005525">
    <property type="term" value="F:GTP binding"/>
    <property type="evidence" value="ECO:0007669"/>
    <property type="project" value="UniProtKB-KW"/>
</dbReference>
<feature type="region of interest" description="Disordered" evidence="4">
    <location>
        <begin position="172"/>
        <end position="192"/>
    </location>
</feature>
<dbReference type="GO" id="GO:0003746">
    <property type="term" value="F:translation elongation factor activity"/>
    <property type="evidence" value="ECO:0007669"/>
    <property type="project" value="TreeGrafter"/>
</dbReference>
<comment type="caution">
    <text evidence="6">The sequence shown here is derived from an EMBL/GenBank/DDBJ whole genome shotgun (WGS) entry which is preliminary data.</text>
</comment>
<dbReference type="InterPro" id="IPR009000">
    <property type="entry name" value="Transl_B-barrel_sf"/>
</dbReference>
<gene>
    <name evidence="6" type="ORF">GGH94_000067</name>
</gene>
<accession>A0A9W8ITD7</accession>
<dbReference type="Gene3D" id="2.40.30.10">
    <property type="entry name" value="Translation factors"/>
    <property type="match status" value="2"/>
</dbReference>
<dbReference type="PROSITE" id="PS51722">
    <property type="entry name" value="G_TR_2"/>
    <property type="match status" value="1"/>
</dbReference>
<dbReference type="SUPFAM" id="SSF50447">
    <property type="entry name" value="Translation proteins"/>
    <property type="match status" value="1"/>
</dbReference>
<keyword evidence="3" id="KW-0342">GTP-binding</keyword>
<feature type="compositionally biased region" description="Low complexity" evidence="4">
    <location>
        <begin position="727"/>
        <end position="740"/>
    </location>
</feature>
<dbReference type="InterPro" id="IPR004161">
    <property type="entry name" value="EFTu-like_2"/>
</dbReference>
<evidence type="ECO:0000256" key="1">
    <source>
        <dbReference type="ARBA" id="ARBA00007249"/>
    </source>
</evidence>
<dbReference type="AlphaFoldDB" id="A0A9W8ITD7"/>
<evidence type="ECO:0000313" key="6">
    <source>
        <dbReference type="EMBL" id="KAJ2868535.1"/>
    </source>
</evidence>
<proteinExistence type="inferred from homology"/>
<sequence length="750" mass="80711">MMDKLGYRISTLDIASDNAAVPTAKYSIDTSLFDSLVDKVNECSPCSDPVTNSADPADSSTAAASTRTLKQRLTQFDDDAEDAKFLADLLDRRLTEDRGEVMFEVGLEADGSSMDLTDDDVAKVTATLTKVVQMPQVASFVQLLVDTGAPVSLQSEKTFAREFSLAQIESTSAANPKRAGQAKAANAVEQEKAMPTPAVPSLVRGRTAYYLIRRKPDGVEQILEVRVAVVGNVDAGKSTMLGVLTQGRLDDGRGKARVALFRHQHEIESGRTSSVGLEILGFDKTTGAPVRHTDPNRKVSWDAVCERSSKLISFLDLAGHEKYLKTTVFGMAGGAPDYVMLMVAANAGLSGMAKEHLGLALALGIPVFVVITKIDMCPPNVLDGTLKQLTKVLRSSGCRKLPIAIRDRNSVLMAASRFVGQRVCPIFQISNVTGEGIDSLQTFLNVLPLNRCFSAPVSTPAQANSDATAAAAAKGKAVDKGKKVTGPAAGEVQAKMQFDISEIFVVPFVGTIVSGVVSSGTLKPGDPVWLGPDYNGHFLQTAVRTIQRKRVDAQAAYTGQSVSLWLKKITRSQVRKGMVLLGRNEQHSEEPYSSKSFEAEVVVLYHSTTISSRYQAMVHCGSVRQTARVLAIEQADGSSETLRTGDRARVVFQFIRHPEYLTEGTRLIFREGRTKGVGKVLRVLSKSEEFEAVSKATKGTMVFDQRSLKVFNEGVRHKAVSAANAATGTSATTADSSAVTKKIPKLPMKS</sequence>
<evidence type="ECO:0000256" key="2">
    <source>
        <dbReference type="ARBA" id="ARBA00022741"/>
    </source>
</evidence>
<dbReference type="PANTHER" id="PTHR43721">
    <property type="entry name" value="ELONGATION FACTOR TU-RELATED"/>
    <property type="match status" value="1"/>
</dbReference>
<evidence type="ECO:0000256" key="3">
    <source>
        <dbReference type="ARBA" id="ARBA00023134"/>
    </source>
</evidence>
<comment type="similarity">
    <text evidence="1">Belongs to the TRAFAC class translation factor GTPase superfamily. Classic translation factor GTPase family. EF-Tu/EF-1A subfamily.</text>
</comment>
<dbReference type="GO" id="GO:0003924">
    <property type="term" value="F:GTPase activity"/>
    <property type="evidence" value="ECO:0007669"/>
    <property type="project" value="InterPro"/>
</dbReference>
<evidence type="ECO:0000313" key="7">
    <source>
        <dbReference type="Proteomes" id="UP001140074"/>
    </source>
</evidence>
<evidence type="ECO:0000259" key="5">
    <source>
        <dbReference type="PROSITE" id="PS51722"/>
    </source>
</evidence>
<dbReference type="SUPFAM" id="SSF50465">
    <property type="entry name" value="EF-Tu/eEF-1alpha/eIF2-gamma C-terminal domain"/>
    <property type="match status" value="1"/>
</dbReference>
<dbReference type="Pfam" id="PF00009">
    <property type="entry name" value="GTP_EFTU"/>
    <property type="match status" value="1"/>
</dbReference>
<keyword evidence="2" id="KW-0547">Nucleotide-binding</keyword>
<keyword evidence="7" id="KW-1185">Reference proteome</keyword>
<dbReference type="InterPro" id="IPR000795">
    <property type="entry name" value="T_Tr_GTP-bd_dom"/>
</dbReference>
<dbReference type="SUPFAM" id="SSF52540">
    <property type="entry name" value="P-loop containing nucleoside triphosphate hydrolases"/>
    <property type="match status" value="1"/>
</dbReference>
<dbReference type="Proteomes" id="UP001140074">
    <property type="component" value="Unassembled WGS sequence"/>
</dbReference>
<dbReference type="Gene3D" id="3.40.50.300">
    <property type="entry name" value="P-loop containing nucleotide triphosphate hydrolases"/>
    <property type="match status" value="1"/>
</dbReference>
<name>A0A9W8ITD7_9FUNG</name>
<dbReference type="InterPro" id="IPR050055">
    <property type="entry name" value="EF-Tu_GTPase"/>
</dbReference>
<dbReference type="InterPro" id="IPR035531">
    <property type="entry name" value="GTPBP1-like"/>
</dbReference>
<feature type="domain" description="Tr-type G" evidence="5">
    <location>
        <begin position="222"/>
        <end position="457"/>
    </location>
</feature>
<organism evidence="6 7">
    <name type="scientific">Coemansia aciculifera</name>
    <dbReference type="NCBI Taxonomy" id="417176"/>
    <lineage>
        <taxon>Eukaryota</taxon>
        <taxon>Fungi</taxon>
        <taxon>Fungi incertae sedis</taxon>
        <taxon>Zoopagomycota</taxon>
        <taxon>Kickxellomycotina</taxon>
        <taxon>Kickxellomycetes</taxon>
        <taxon>Kickxellales</taxon>
        <taxon>Kickxellaceae</taxon>
        <taxon>Coemansia</taxon>
    </lineage>
</organism>
<protein>
    <recommendedName>
        <fullName evidence="5">Tr-type G domain-containing protein</fullName>
    </recommendedName>
</protein>
<dbReference type="InterPro" id="IPR027417">
    <property type="entry name" value="P-loop_NTPase"/>
</dbReference>
<dbReference type="Pfam" id="PF03144">
    <property type="entry name" value="GTP_EFTU_D2"/>
    <property type="match status" value="1"/>
</dbReference>
<evidence type="ECO:0000256" key="4">
    <source>
        <dbReference type="SAM" id="MobiDB-lite"/>
    </source>
</evidence>
<dbReference type="CDD" id="cd04165">
    <property type="entry name" value="GTPBP1_like"/>
    <property type="match status" value="1"/>
</dbReference>